<feature type="compositionally biased region" description="Polar residues" evidence="3">
    <location>
        <begin position="28"/>
        <end position="42"/>
    </location>
</feature>
<evidence type="ECO:0000256" key="1">
    <source>
        <dbReference type="ARBA" id="ARBA00007613"/>
    </source>
</evidence>
<keyword evidence="6" id="KW-1185">Reference proteome</keyword>
<proteinExistence type="inferred from homology"/>
<dbReference type="PANTHER" id="PTHR30203:SF24">
    <property type="entry name" value="BLR4935 PROTEIN"/>
    <property type="match status" value="1"/>
</dbReference>
<dbReference type="InterPro" id="IPR010131">
    <property type="entry name" value="MdtP/NodT-like"/>
</dbReference>
<evidence type="ECO:0000313" key="5">
    <source>
        <dbReference type="EMBL" id="APW58983.1"/>
    </source>
</evidence>
<dbReference type="GO" id="GO:0015562">
    <property type="term" value="F:efflux transmembrane transporter activity"/>
    <property type="evidence" value="ECO:0007669"/>
    <property type="project" value="InterPro"/>
</dbReference>
<keyword evidence="2" id="KW-0175">Coiled coil</keyword>
<feature type="chain" id="PRO_5012437041" evidence="4">
    <location>
        <begin position="28"/>
        <end position="531"/>
    </location>
</feature>
<protein>
    <submittedName>
        <fullName evidence="5">Cobalt-zinc-cadmium resistance protein CzcC</fullName>
    </submittedName>
</protein>
<feature type="region of interest" description="Disordered" evidence="3">
    <location>
        <begin position="28"/>
        <end position="85"/>
    </location>
</feature>
<sequence>MNPFLVRPSPLLLLAVVLLVAAVRAPAQGTSDSEGSAAGSSVSRLGRAPGSGGGSLGNSPNTGQIIGGRPGISTPKGIPTSVSTPEAISPTLMQQPIAPPESAPISGASVPLFGVISIPEGAEDDGPADGVTLDAAIATTLNRSLDLRSKFFEIPQAKADTLQASLRANPVFYADAQLVPFGQFNRAAPGGPTQYDVNVTYPLDVTRKRQARTQVAMRAERVLEAQYQEAVRQRIDDVYDAFVFGVLAARQTVRYAQSSVKGLQDLTARTEQLHQKGGVSLGDLNRIKNQYRTARLGLIDAQASYRKAKLEMGSLMNLTRPEIEAMSVRGTIQDDAPPPPPVEEMVKIALAERPDIVSFRLGLHRAEADVRLARANRLNDVFVLAQPFTYQDNTPYGLKSAYSWALGVTVPLPVYNRNQGGIQRAVLNVDQTKTEIAELERQIAIDVEKAAQEYAVTRQEVDELKSEVIPAARQVQQEAYRLYLSGETSIVNYINAQLDFNQVAKQYLDTAIRHRRSMLDLNTVTGKRIMP</sequence>
<name>A0A1U7CJC6_9BACT</name>
<comment type="similarity">
    <text evidence="1">Belongs to the outer membrane factor (OMF) (TC 1.B.17) family.</text>
</comment>
<feature type="coiled-coil region" evidence="2">
    <location>
        <begin position="422"/>
        <end position="467"/>
    </location>
</feature>
<evidence type="ECO:0000313" key="6">
    <source>
        <dbReference type="Proteomes" id="UP000186309"/>
    </source>
</evidence>
<dbReference type="OrthoDB" id="9791261at2"/>
<feature type="signal peptide" evidence="4">
    <location>
        <begin position="1"/>
        <end position="27"/>
    </location>
</feature>
<evidence type="ECO:0000256" key="4">
    <source>
        <dbReference type="SAM" id="SignalP"/>
    </source>
</evidence>
<accession>A0A1U7CJC6</accession>
<dbReference type="AlphaFoldDB" id="A0A1U7CJC6"/>
<evidence type="ECO:0000256" key="3">
    <source>
        <dbReference type="SAM" id="MobiDB-lite"/>
    </source>
</evidence>
<reference evidence="6" key="1">
    <citation type="submission" date="2016-12" db="EMBL/GenBank/DDBJ databases">
        <title>Comparative genomics of four Isosphaeraceae planctomycetes: a common pool of plasmids and glycoside hydrolase genes.</title>
        <authorList>
            <person name="Ivanova A."/>
        </authorList>
    </citation>
    <scope>NUCLEOTIDE SEQUENCE [LARGE SCALE GENOMIC DNA]</scope>
    <source>
        <strain evidence="6">PX4</strain>
    </source>
</reference>
<dbReference type="STRING" id="1387353.BSF38_00396"/>
<dbReference type="Pfam" id="PF02321">
    <property type="entry name" value="OEP"/>
    <property type="match status" value="2"/>
</dbReference>
<dbReference type="Proteomes" id="UP000186309">
    <property type="component" value="Chromosome"/>
</dbReference>
<organism evidence="5 6">
    <name type="scientific">Paludisphaera borealis</name>
    <dbReference type="NCBI Taxonomy" id="1387353"/>
    <lineage>
        <taxon>Bacteria</taxon>
        <taxon>Pseudomonadati</taxon>
        <taxon>Planctomycetota</taxon>
        <taxon>Planctomycetia</taxon>
        <taxon>Isosphaerales</taxon>
        <taxon>Isosphaeraceae</taxon>
        <taxon>Paludisphaera</taxon>
    </lineage>
</organism>
<dbReference type="InterPro" id="IPR003423">
    <property type="entry name" value="OMP_efflux"/>
</dbReference>
<evidence type="ECO:0000256" key="2">
    <source>
        <dbReference type="SAM" id="Coils"/>
    </source>
</evidence>
<dbReference type="KEGG" id="pbor:BSF38_00396"/>
<dbReference type="Gene3D" id="1.20.1600.10">
    <property type="entry name" value="Outer membrane efflux proteins (OEP)"/>
    <property type="match status" value="1"/>
</dbReference>
<dbReference type="EMBL" id="CP019082">
    <property type="protein sequence ID" value="APW58983.1"/>
    <property type="molecule type" value="Genomic_DNA"/>
</dbReference>
<dbReference type="RefSeq" id="WP_076350536.1">
    <property type="nucleotide sequence ID" value="NZ_CP019082.1"/>
</dbReference>
<dbReference type="SUPFAM" id="SSF56954">
    <property type="entry name" value="Outer membrane efflux proteins (OEP)"/>
    <property type="match status" value="1"/>
</dbReference>
<keyword evidence="4" id="KW-0732">Signal</keyword>
<gene>
    <name evidence="5" type="primary">czcC_1</name>
    <name evidence="5" type="ORF">BSF38_00396</name>
</gene>
<dbReference type="PANTHER" id="PTHR30203">
    <property type="entry name" value="OUTER MEMBRANE CATION EFFLUX PROTEIN"/>
    <property type="match status" value="1"/>
</dbReference>